<feature type="region of interest" description="Disordered" evidence="1">
    <location>
        <begin position="352"/>
        <end position="377"/>
    </location>
</feature>
<comment type="caution">
    <text evidence="2">The sequence shown here is derived from an EMBL/GenBank/DDBJ whole genome shotgun (WGS) entry which is preliminary data.</text>
</comment>
<gene>
    <name evidence="2" type="ORF">PDIGIT_LOCUS5067</name>
</gene>
<name>A0A9W4UAE8_9PLEO</name>
<dbReference type="EMBL" id="CAOQHR010000003">
    <property type="protein sequence ID" value="CAI6332038.1"/>
    <property type="molecule type" value="Genomic_DNA"/>
</dbReference>
<feature type="compositionally biased region" description="Basic and acidic residues" evidence="1">
    <location>
        <begin position="475"/>
        <end position="487"/>
    </location>
</feature>
<evidence type="ECO:0000313" key="3">
    <source>
        <dbReference type="Proteomes" id="UP001152607"/>
    </source>
</evidence>
<feature type="region of interest" description="Disordered" evidence="1">
    <location>
        <begin position="28"/>
        <end position="80"/>
    </location>
</feature>
<dbReference type="Proteomes" id="UP001152607">
    <property type="component" value="Unassembled WGS sequence"/>
</dbReference>
<feature type="region of interest" description="Disordered" evidence="1">
    <location>
        <begin position="393"/>
        <end position="487"/>
    </location>
</feature>
<feature type="compositionally biased region" description="Polar residues" evidence="1">
    <location>
        <begin position="403"/>
        <end position="453"/>
    </location>
</feature>
<proteinExistence type="predicted"/>
<evidence type="ECO:0000313" key="2">
    <source>
        <dbReference type="EMBL" id="CAI6332038.1"/>
    </source>
</evidence>
<evidence type="ECO:0000256" key="1">
    <source>
        <dbReference type="SAM" id="MobiDB-lite"/>
    </source>
</evidence>
<dbReference type="AlphaFoldDB" id="A0A9W4UAE8"/>
<feature type="compositionally biased region" description="Polar residues" evidence="1">
    <location>
        <begin position="28"/>
        <end position="38"/>
    </location>
</feature>
<reference evidence="2" key="1">
    <citation type="submission" date="2023-01" db="EMBL/GenBank/DDBJ databases">
        <authorList>
            <person name="Van Ghelder C."/>
            <person name="Rancurel C."/>
        </authorList>
    </citation>
    <scope>NUCLEOTIDE SEQUENCE</scope>
    <source>
        <strain evidence="2">CNCM I-4278</strain>
    </source>
</reference>
<keyword evidence="3" id="KW-1185">Reference proteome</keyword>
<sequence>MLLSVCWRKPFTSSTLWHHRSSTHSSRLQRSCSTNTMTNKKRPAAFPGGGLHKKAYVGQQSAKANASTTASPANSTEGNAPQLKREMDIFLSSYPEAEVVKSIGFYRRDISQIFADPIKAAQTGREITREKFVRFSTSRIRVATKFLREAECSTELQHFIHEVYLAWALNDYYFTSVANGTLPRSPQHIIGNPPLNTSPYVNSSMDLGLTQAAQPHQQRPGYLSQSAATQALAGIQAYPQENQSRFGFQDLRTGQLDQTPNSSMDLGLTQAAQPYQQRPGHLSKNAATQALANSQAQLQASRGNPVVLDSSLAQQLVDTLLSAAAGRQNATENQQTEPIRQDAPNVIQTVEDQSSQLPHLNQDSSSSSSNRRRQQSFVRDSFESLGTTIDDALAADSGDQHGDNSWNQGQTVGSASESNATYPVSQDCSTNITKGSHSAATQDPPQPSRSTRLPRTCKKGTGYYTNSNYPGYNDSDSRASKETDSSP</sequence>
<protein>
    <submittedName>
        <fullName evidence="2">Uncharacterized protein</fullName>
    </submittedName>
</protein>
<accession>A0A9W4UAE8</accession>
<feature type="compositionally biased region" description="Low complexity" evidence="1">
    <location>
        <begin position="61"/>
        <end position="76"/>
    </location>
</feature>
<organism evidence="2 3">
    <name type="scientific">Periconia digitata</name>
    <dbReference type="NCBI Taxonomy" id="1303443"/>
    <lineage>
        <taxon>Eukaryota</taxon>
        <taxon>Fungi</taxon>
        <taxon>Dikarya</taxon>
        <taxon>Ascomycota</taxon>
        <taxon>Pezizomycotina</taxon>
        <taxon>Dothideomycetes</taxon>
        <taxon>Pleosporomycetidae</taxon>
        <taxon>Pleosporales</taxon>
        <taxon>Massarineae</taxon>
        <taxon>Periconiaceae</taxon>
        <taxon>Periconia</taxon>
    </lineage>
</organism>